<dbReference type="AlphaFoldDB" id="A0A429X3P7"/>
<reference evidence="1 4" key="2">
    <citation type="submission" date="2021-03" db="EMBL/GenBank/DDBJ databases">
        <title>Antimicrobial resistance genes in bacteria isolated from Japanese honey, and their potential for conferring macrolide and lincosamide resistance in the American foulbrood pathogen Paenibacillus larvae.</title>
        <authorList>
            <person name="Okamoto M."/>
            <person name="Kumagai M."/>
            <person name="Kanamori H."/>
            <person name="Takamatsu D."/>
        </authorList>
    </citation>
    <scope>NUCLEOTIDE SEQUENCE [LARGE SCALE GENOMIC DNA]</scope>
    <source>
        <strain evidence="1 4">J6TS1</strain>
    </source>
</reference>
<organism evidence="2 3">
    <name type="scientific">Siminovitchia terrae</name>
    <name type="common">Bacillus terrae</name>
    <dbReference type="NCBI Taxonomy" id="1914933"/>
    <lineage>
        <taxon>Bacteria</taxon>
        <taxon>Bacillati</taxon>
        <taxon>Bacillota</taxon>
        <taxon>Bacilli</taxon>
        <taxon>Bacillales</taxon>
        <taxon>Bacillaceae</taxon>
        <taxon>Siminovitchia</taxon>
    </lineage>
</organism>
<evidence type="ECO:0000313" key="1">
    <source>
        <dbReference type="EMBL" id="GIN99300.1"/>
    </source>
</evidence>
<evidence type="ECO:0008006" key="5">
    <source>
        <dbReference type="Google" id="ProtNLM"/>
    </source>
</evidence>
<reference evidence="2 3" key="1">
    <citation type="submission" date="2018-12" db="EMBL/GenBank/DDBJ databases">
        <authorList>
            <person name="Sun L."/>
            <person name="Chen Z."/>
        </authorList>
    </citation>
    <scope>NUCLEOTIDE SEQUENCE [LARGE SCALE GENOMIC DNA]</scope>
    <source>
        <strain evidence="2 3">LMG 29736</strain>
    </source>
</reference>
<dbReference type="Proteomes" id="UP000287296">
    <property type="component" value="Unassembled WGS sequence"/>
</dbReference>
<evidence type="ECO:0000313" key="3">
    <source>
        <dbReference type="Proteomes" id="UP000287296"/>
    </source>
</evidence>
<comment type="caution">
    <text evidence="2">The sequence shown here is derived from an EMBL/GenBank/DDBJ whole genome shotgun (WGS) entry which is preliminary data.</text>
</comment>
<dbReference type="EMBL" id="QYTW02000025">
    <property type="protein sequence ID" value="RST57980.1"/>
    <property type="molecule type" value="Genomic_DNA"/>
</dbReference>
<dbReference type="OrthoDB" id="2361637at2"/>
<gene>
    <name evidence="2" type="ORF">D5F11_019515</name>
    <name evidence="1" type="ORF">J6TS1_51700</name>
</gene>
<proteinExistence type="predicted"/>
<evidence type="ECO:0000313" key="2">
    <source>
        <dbReference type="EMBL" id="RST57980.1"/>
    </source>
</evidence>
<dbReference type="RefSeq" id="WP_120117781.1">
    <property type="nucleotide sequence ID" value="NZ_BORI01000011.1"/>
</dbReference>
<name>A0A429X3P7_SIMTE</name>
<evidence type="ECO:0000313" key="4">
    <source>
        <dbReference type="Proteomes" id="UP000680670"/>
    </source>
</evidence>
<dbReference type="Proteomes" id="UP000680670">
    <property type="component" value="Unassembled WGS sequence"/>
</dbReference>
<accession>A0A429X3P7</accession>
<dbReference type="Pfam" id="PF14043">
    <property type="entry name" value="WVELL"/>
    <property type="match status" value="1"/>
</dbReference>
<dbReference type="InterPro" id="IPR026952">
    <property type="entry name" value="WVELL"/>
</dbReference>
<sequence>MNDYYERLTSLLMEKNSKLSYGRARTWVELLWEDFETTYAKAGREYQGKAVAEKVVRTWVAQYGDKLHDFAALNPKYAHMLNDEEDILH</sequence>
<protein>
    <recommendedName>
        <fullName evidence="5">WVELL protein</fullName>
    </recommendedName>
</protein>
<dbReference type="EMBL" id="BORJ01000024">
    <property type="protein sequence ID" value="GIN99300.1"/>
    <property type="molecule type" value="Genomic_DNA"/>
</dbReference>
<keyword evidence="4" id="KW-1185">Reference proteome</keyword>